<organism evidence="1 2">
    <name type="scientific">Coccomyxa viridis</name>
    <dbReference type="NCBI Taxonomy" id="1274662"/>
    <lineage>
        <taxon>Eukaryota</taxon>
        <taxon>Viridiplantae</taxon>
        <taxon>Chlorophyta</taxon>
        <taxon>core chlorophytes</taxon>
        <taxon>Trebouxiophyceae</taxon>
        <taxon>Trebouxiophyceae incertae sedis</taxon>
        <taxon>Coccomyxaceae</taxon>
        <taxon>Coccomyxa</taxon>
    </lineage>
</organism>
<comment type="caution">
    <text evidence="1">The sequence shown here is derived from an EMBL/GenBank/DDBJ whole genome shotgun (WGS) entry which is preliminary data.</text>
</comment>
<evidence type="ECO:0000313" key="1">
    <source>
        <dbReference type="EMBL" id="CAK0786689.1"/>
    </source>
</evidence>
<accession>A0AAV1IHA3</accession>
<reference evidence="1 2" key="1">
    <citation type="submission" date="2023-10" db="EMBL/GenBank/DDBJ databases">
        <authorList>
            <person name="Maclean D."/>
            <person name="Macfadyen A."/>
        </authorList>
    </citation>
    <scope>NUCLEOTIDE SEQUENCE [LARGE SCALE GENOMIC DNA]</scope>
</reference>
<sequence>MSDRHSAAHSLLATSVSQEYGEVTEALRPLGQAIDVVARAVFALSTATPAKAASVLGAEDIISALKQAMADNMLQPGPSAREDGISPPQKQATVADVLPPWKIPAEESNEQPQQQPTTINHYEDTITRGMALTALRQAQQVASEFASLREHVDLPGIVEADGQAMVARRPLPGSRCLSCDHALAQVKWHAF</sequence>
<gene>
    <name evidence="1" type="ORF">CVIRNUC_009903</name>
</gene>
<dbReference type="EMBL" id="CAUYUE010000015">
    <property type="protein sequence ID" value="CAK0786689.1"/>
    <property type="molecule type" value="Genomic_DNA"/>
</dbReference>
<evidence type="ECO:0000313" key="2">
    <source>
        <dbReference type="Proteomes" id="UP001314263"/>
    </source>
</evidence>
<dbReference type="AlphaFoldDB" id="A0AAV1IHA3"/>
<dbReference type="Proteomes" id="UP001314263">
    <property type="component" value="Unassembled WGS sequence"/>
</dbReference>
<protein>
    <submittedName>
        <fullName evidence="1">Uncharacterized protein</fullName>
    </submittedName>
</protein>
<proteinExistence type="predicted"/>
<name>A0AAV1IHA3_9CHLO</name>
<keyword evidence="2" id="KW-1185">Reference proteome</keyword>